<protein>
    <submittedName>
        <fullName evidence="1">Uncharacterized protein</fullName>
    </submittedName>
</protein>
<sequence>MFLMESLLIGQVSYTVKYVVNTIMIENDAVCNHFVTKHMVDIVKREILVLFYTNKIVFHPGPA</sequence>
<name>A0A4R3NBY2_9BACI</name>
<dbReference type="EMBL" id="SMAN01000005">
    <property type="protein sequence ID" value="TCT24599.1"/>
    <property type="molecule type" value="Genomic_DNA"/>
</dbReference>
<keyword evidence="2" id="KW-1185">Reference proteome</keyword>
<evidence type="ECO:0000313" key="1">
    <source>
        <dbReference type="EMBL" id="TCT24599.1"/>
    </source>
</evidence>
<proteinExistence type="predicted"/>
<evidence type="ECO:0000313" key="2">
    <source>
        <dbReference type="Proteomes" id="UP000294650"/>
    </source>
</evidence>
<dbReference type="Proteomes" id="UP000294650">
    <property type="component" value="Unassembled WGS sequence"/>
</dbReference>
<reference evidence="1 2" key="1">
    <citation type="submission" date="2019-03" db="EMBL/GenBank/DDBJ databases">
        <title>Genomic Encyclopedia of Type Strains, Phase IV (KMG-IV): sequencing the most valuable type-strain genomes for metagenomic binning, comparative biology and taxonomic classification.</title>
        <authorList>
            <person name="Goeker M."/>
        </authorList>
    </citation>
    <scope>NUCLEOTIDE SEQUENCE [LARGE SCALE GENOMIC DNA]</scope>
    <source>
        <strain evidence="1 2">DSM 25894</strain>
    </source>
</reference>
<organism evidence="1 2">
    <name type="scientific">Melghiribacillus thermohalophilus</name>
    <dbReference type="NCBI Taxonomy" id="1324956"/>
    <lineage>
        <taxon>Bacteria</taxon>
        <taxon>Bacillati</taxon>
        <taxon>Bacillota</taxon>
        <taxon>Bacilli</taxon>
        <taxon>Bacillales</taxon>
        <taxon>Bacillaceae</taxon>
        <taxon>Melghiribacillus</taxon>
    </lineage>
</organism>
<accession>A0A4R3NBY2</accession>
<dbReference type="AlphaFoldDB" id="A0A4R3NBY2"/>
<gene>
    <name evidence="1" type="ORF">EDD68_10551</name>
</gene>
<comment type="caution">
    <text evidence="1">The sequence shown here is derived from an EMBL/GenBank/DDBJ whole genome shotgun (WGS) entry which is preliminary data.</text>
</comment>